<dbReference type="Proteomes" id="UP000181801">
    <property type="component" value="Unassembled WGS sequence"/>
</dbReference>
<protein>
    <submittedName>
        <fullName evidence="1">Uncharacterized protein</fullName>
    </submittedName>
</protein>
<organism evidence="1 2">
    <name type="scientific">Bifidobacterium longum subsp. suis</name>
    <dbReference type="NCBI Taxonomy" id="1695"/>
    <lineage>
        <taxon>Bacteria</taxon>
        <taxon>Bacillati</taxon>
        <taxon>Actinomycetota</taxon>
        <taxon>Actinomycetes</taxon>
        <taxon>Bifidobacteriales</taxon>
        <taxon>Bifidobacteriaceae</taxon>
        <taxon>Bifidobacterium</taxon>
    </lineage>
</organism>
<accession>A0A1S2W1R8</accession>
<evidence type="ECO:0000313" key="1">
    <source>
        <dbReference type="EMBL" id="OIN64436.1"/>
    </source>
</evidence>
<dbReference type="EMBL" id="MOAE01000020">
    <property type="protein sequence ID" value="OIN64436.1"/>
    <property type="molecule type" value="Genomic_DNA"/>
</dbReference>
<evidence type="ECO:0000313" key="2">
    <source>
        <dbReference type="Proteomes" id="UP000181801"/>
    </source>
</evidence>
<sequence>MFRKMTHYPLISGLLIMMVEISGSAKGWVAEVVITYLLIQGMRDLWYLWLEKDNEGPRKDA</sequence>
<comment type="caution">
    <text evidence="1">The sequence shown here is derived from an EMBL/GenBank/DDBJ whole genome shotgun (WGS) entry which is preliminary data.</text>
</comment>
<proteinExistence type="predicted"/>
<dbReference type="AlphaFoldDB" id="A0A1S2W1R8"/>
<gene>
    <name evidence="1" type="ORF">BFS26_02610</name>
</gene>
<reference evidence="1 2" key="1">
    <citation type="journal article" date="2016" name="BMC Microbiol.">
        <title>Fucosyllactose and L-fucose utilization of infant Bifidobacterium longum and Bifidobacterium kashiwanohense.</title>
        <authorList>
            <person name="Bunesova V."/>
            <person name="Lacroix C."/>
            <person name="Schwab C."/>
        </authorList>
    </citation>
    <scope>NUCLEOTIDE SEQUENCE [LARGE SCALE GENOMIC DNA]</scope>
    <source>
        <strain evidence="1 2">BSM11-5</strain>
    </source>
</reference>
<name>A0A1S2W1R8_BIFLN</name>